<dbReference type="NCBIfam" id="TIGR02302">
    <property type="entry name" value="aProt_lowcomp"/>
    <property type="match status" value="1"/>
</dbReference>
<feature type="compositionally biased region" description="Basic and acidic residues" evidence="1">
    <location>
        <begin position="808"/>
        <end position="817"/>
    </location>
</feature>
<feature type="transmembrane region" description="Helical" evidence="2">
    <location>
        <begin position="58"/>
        <end position="77"/>
    </location>
</feature>
<protein>
    <submittedName>
        <fullName evidence="3">TIGR02302 family protein</fullName>
    </submittedName>
</protein>
<dbReference type="InterPro" id="IPR012683">
    <property type="entry name" value="CHP02302_TM"/>
</dbReference>
<feature type="region of interest" description="Disordered" evidence="1">
    <location>
        <begin position="608"/>
        <end position="633"/>
    </location>
</feature>
<evidence type="ECO:0000313" key="4">
    <source>
        <dbReference type="Proteomes" id="UP000594118"/>
    </source>
</evidence>
<evidence type="ECO:0000313" key="3">
    <source>
        <dbReference type="EMBL" id="QOL82947.1"/>
    </source>
</evidence>
<dbReference type="AlphaFoldDB" id="A0A7L9WT93"/>
<feature type="region of interest" description="Disordered" evidence="1">
    <location>
        <begin position="542"/>
        <end position="562"/>
    </location>
</feature>
<dbReference type="Proteomes" id="UP000594118">
    <property type="component" value="Chromosome"/>
</dbReference>
<dbReference type="RefSeq" id="WP_193081357.1">
    <property type="nucleotide sequence ID" value="NZ_CP045201.1"/>
</dbReference>
<dbReference type="Pfam" id="PF13779">
    <property type="entry name" value="DUF4175"/>
    <property type="match status" value="1"/>
</dbReference>
<feature type="transmembrane region" description="Helical" evidence="2">
    <location>
        <begin position="155"/>
        <end position="173"/>
    </location>
</feature>
<feature type="compositionally biased region" description="Gly residues" evidence="1">
    <location>
        <begin position="655"/>
        <end position="668"/>
    </location>
</feature>
<gene>
    <name evidence="3" type="ORF">F3W81_20180</name>
</gene>
<accession>A0A7L9WT93</accession>
<feature type="compositionally biased region" description="Low complexity" evidence="1">
    <location>
        <begin position="669"/>
        <end position="679"/>
    </location>
</feature>
<feature type="region of interest" description="Disordered" evidence="1">
    <location>
        <begin position="767"/>
        <end position="817"/>
    </location>
</feature>
<dbReference type="KEGG" id="pshq:F3W81_20180"/>
<feature type="region of interest" description="Disordered" evidence="1">
    <location>
        <begin position="650"/>
        <end position="720"/>
    </location>
</feature>
<feature type="compositionally biased region" description="Gly residues" evidence="1">
    <location>
        <begin position="680"/>
        <end position="689"/>
    </location>
</feature>
<evidence type="ECO:0000256" key="2">
    <source>
        <dbReference type="SAM" id="Phobius"/>
    </source>
</evidence>
<organism evidence="3 4">
    <name type="scientific">Pseudooceanicola spongiae</name>
    <dbReference type="NCBI Taxonomy" id="2613965"/>
    <lineage>
        <taxon>Bacteria</taxon>
        <taxon>Pseudomonadati</taxon>
        <taxon>Pseudomonadota</taxon>
        <taxon>Alphaproteobacteria</taxon>
        <taxon>Rhodobacterales</taxon>
        <taxon>Paracoccaceae</taxon>
        <taxon>Pseudooceanicola</taxon>
    </lineage>
</organism>
<keyword evidence="2" id="KW-1133">Transmembrane helix</keyword>
<keyword evidence="2" id="KW-0472">Membrane</keyword>
<reference evidence="3 4" key="1">
    <citation type="submission" date="2019-10" db="EMBL/GenBank/DDBJ databases">
        <title>Pseudopuniceibacterium sp. HQ09 islated from Antarctica.</title>
        <authorList>
            <person name="Liao L."/>
            <person name="Su S."/>
            <person name="Chen B."/>
            <person name="Yu Y."/>
        </authorList>
    </citation>
    <scope>NUCLEOTIDE SEQUENCE [LARGE SCALE GENOMIC DNA]</scope>
    <source>
        <strain evidence="3 4">HQ09</strain>
    </source>
</reference>
<keyword evidence="4" id="KW-1185">Reference proteome</keyword>
<feature type="transmembrane region" description="Helical" evidence="2">
    <location>
        <begin position="33"/>
        <end position="52"/>
    </location>
</feature>
<proteinExistence type="predicted"/>
<sequence length="853" mass="93682">MADQTHYTDTLRRLRWPLFLTFLGLLAERLARAFWPLWSICIAALALLMLGVQDSASVEVVWGFAALSVIAALWYLVRGAFRFRFPRRVEALSRLDASLKGHPLQALRDSQAIGADDAGSNALWAAHQRRMAARAAQARAVEPDLRLSSRDPFGLRYVALLGLMVALLFGSFWRVGSVGGMAPGSANAAAGPSWEGWMAPPAYTGLPTVYLSDIRDATLTAPEGALLTLRLYGPEGRLSVAESVSGRIGELPPATSAAQEFSVMQPGELSIDGPGGQAWQVALIPDHAPEVSVDAPGEATVDGQISIPFTARDDYGVESGQAVISLDLAALDRRYGLAIDPEARAPIEVALPMPISGSRSEFTEALIENFSQHPWANMPVKVKLTVEDSRGQTGTSDDFAMMLDARRFFDPVASALIEMRRDLLWNRDNAVRVAQVMRAITWSPEGLFASETTYMRTRALMRRIEAISDYGRMSDVQVGEITQALWDLAVALEEGDLDDARARMERAQERLSEAMRNGASDQEIAKLMQELRDATQDYMRQLSQQAARDSEQNPDQPAMNMDNAMQMNQDDLQRMMDRIQELMEQGRMAEAQEALQELQKLLENMQVTQGKGGQGQQSPGQQAMEGLSETLRDQQGLSDEAFRELQDQFNQPGQQGQGQQGQGEGQPQGEGQQPGQDRGQPGGQQGGPDAGTLAQRQQDLRQELQRQRGNLPGEGSAEGRAAREALNDADRAMRGAEDALRDGDLAEAIDQQSQAMEALREGMRQVGEAMAEQDRQMAGQQGEAEGNTGGKTEDPLGRNAGTNGNLGNDREMLQGEDVYRRARDLLDEIRRRSGDTARSEVELEYLRRLLERF</sequence>
<evidence type="ECO:0000256" key="1">
    <source>
        <dbReference type="SAM" id="MobiDB-lite"/>
    </source>
</evidence>
<keyword evidence="2" id="KW-0812">Transmembrane</keyword>
<dbReference type="EMBL" id="CP045201">
    <property type="protein sequence ID" value="QOL82947.1"/>
    <property type="molecule type" value="Genomic_DNA"/>
</dbReference>
<name>A0A7L9WT93_9RHOB</name>